<dbReference type="AlphaFoldDB" id="A0A2P7YE08"/>
<dbReference type="Gene3D" id="3.40.50.1820">
    <property type="entry name" value="alpha/beta hydrolase"/>
    <property type="match status" value="1"/>
</dbReference>
<dbReference type="InterPro" id="IPR029058">
    <property type="entry name" value="AB_hydrolase_fold"/>
</dbReference>
<proteinExistence type="predicted"/>
<keyword evidence="3" id="KW-1185">Reference proteome</keyword>
<evidence type="ECO:0008006" key="4">
    <source>
        <dbReference type="Google" id="ProtNLM"/>
    </source>
</evidence>
<feature type="compositionally biased region" description="Basic and acidic residues" evidence="1">
    <location>
        <begin position="277"/>
        <end position="299"/>
    </location>
</feature>
<dbReference type="STRING" id="40998.A0A2P7YE08"/>
<dbReference type="SUPFAM" id="SSF53474">
    <property type="entry name" value="alpha/beta-Hydrolases"/>
    <property type="match status" value="1"/>
</dbReference>
<protein>
    <recommendedName>
        <fullName evidence="4">AB hydrolase-1 domain-containing protein</fullName>
    </recommendedName>
</protein>
<dbReference type="PANTHER" id="PTHR42103">
    <property type="entry name" value="ALPHA/BETA-HYDROLASES SUPERFAMILY PROTEIN"/>
    <property type="match status" value="1"/>
</dbReference>
<feature type="region of interest" description="Disordered" evidence="1">
    <location>
        <begin position="1"/>
        <end position="30"/>
    </location>
</feature>
<dbReference type="OrthoDB" id="10260961at2759"/>
<reference evidence="2 3" key="1">
    <citation type="submission" date="2017-05" db="EMBL/GenBank/DDBJ databases">
        <title>Draft genome sequence of Elsinoe australis.</title>
        <authorList>
            <person name="Cheng Q."/>
        </authorList>
    </citation>
    <scope>NUCLEOTIDE SEQUENCE [LARGE SCALE GENOMIC DNA]</scope>
    <source>
        <strain evidence="2 3">NL1</strain>
    </source>
</reference>
<comment type="caution">
    <text evidence="2">The sequence shown here is derived from an EMBL/GenBank/DDBJ whole genome shotgun (WGS) entry which is preliminary data.</text>
</comment>
<accession>A0A2P7YE08</accession>
<sequence>MPRPHHLHHSSSRRHRKPASHQHASHPRPLINFTIPSIHDDTVLNCRIYNPPYRNIISSAGSQAVSPVESDVEAHHGLVGQGVERSKHAETRIKGAVVAHPYAPMGGCYDDPVVMEVVETLLGKGRVVGTFNFRGAQGSHGKTSWSAKPEVGDYKSVAGLMIGYLRDLALGRTEMRTGDREKVTIDLILGGYSYGSMVLCLMPPTSEIMKVFENAEEGTGAAEINLRAAKLAEETLKVEMTQVETASGGESDIPGSRGRPTLKPSDVLVFGGEETSPDVRRRSQEHHGARRSLDVARKSLDQVPKRVKEAVKRAGSHRSELDQGSGEEAILEEDDQLEAPRVAYTEVQKPGVSVRTRYLLVSPLLPPLSSFLSISMSSMMPRKLGWFSHSSRSGQADGEPSKDTLVSHPTLAIFGAEDGFTSGQRLSLWADRLERRSREGQTKQDKEAEPYGFDWLSVKHAGHFWREDGVKDVMRKRIEEWVSKLENTSGNA</sequence>
<dbReference type="PANTHER" id="PTHR42103:SF2">
    <property type="entry name" value="AB HYDROLASE-1 DOMAIN-CONTAINING PROTEIN"/>
    <property type="match status" value="1"/>
</dbReference>
<evidence type="ECO:0000313" key="3">
    <source>
        <dbReference type="Proteomes" id="UP000243723"/>
    </source>
</evidence>
<evidence type="ECO:0000256" key="1">
    <source>
        <dbReference type="SAM" id="MobiDB-lite"/>
    </source>
</evidence>
<feature type="compositionally biased region" description="Basic residues" evidence="1">
    <location>
        <begin position="1"/>
        <end position="26"/>
    </location>
</feature>
<name>A0A2P7YE08_9PEZI</name>
<organism evidence="2 3">
    <name type="scientific">Elsinoe australis</name>
    <dbReference type="NCBI Taxonomy" id="40998"/>
    <lineage>
        <taxon>Eukaryota</taxon>
        <taxon>Fungi</taxon>
        <taxon>Dikarya</taxon>
        <taxon>Ascomycota</taxon>
        <taxon>Pezizomycotina</taxon>
        <taxon>Dothideomycetes</taxon>
        <taxon>Dothideomycetidae</taxon>
        <taxon>Myriangiales</taxon>
        <taxon>Elsinoaceae</taxon>
        <taxon>Elsinoe</taxon>
    </lineage>
</organism>
<feature type="region of interest" description="Disordered" evidence="1">
    <location>
        <begin position="244"/>
        <end position="299"/>
    </location>
</feature>
<evidence type="ECO:0000313" key="2">
    <source>
        <dbReference type="EMBL" id="PSK34179.1"/>
    </source>
</evidence>
<dbReference type="EMBL" id="NHZQ01000447">
    <property type="protein sequence ID" value="PSK34179.1"/>
    <property type="molecule type" value="Genomic_DNA"/>
</dbReference>
<dbReference type="Proteomes" id="UP000243723">
    <property type="component" value="Unassembled WGS sequence"/>
</dbReference>
<gene>
    <name evidence="2" type="ORF">B9Z65_8505</name>
</gene>